<dbReference type="STRING" id="41688.A0A2N3N534"/>
<evidence type="ECO:0000256" key="7">
    <source>
        <dbReference type="RuleBase" id="RU362128"/>
    </source>
</evidence>
<feature type="compositionally biased region" description="Polar residues" evidence="8">
    <location>
        <begin position="1"/>
        <end position="11"/>
    </location>
</feature>
<evidence type="ECO:0000256" key="3">
    <source>
        <dbReference type="ARBA" id="ARBA00017468"/>
    </source>
</evidence>
<evidence type="ECO:0000256" key="1">
    <source>
        <dbReference type="ARBA" id="ARBA00011198"/>
    </source>
</evidence>
<organism evidence="10 11">
    <name type="scientific">Lomentospora prolificans</name>
    <dbReference type="NCBI Taxonomy" id="41688"/>
    <lineage>
        <taxon>Eukaryota</taxon>
        <taxon>Fungi</taxon>
        <taxon>Dikarya</taxon>
        <taxon>Ascomycota</taxon>
        <taxon>Pezizomycotina</taxon>
        <taxon>Sordariomycetes</taxon>
        <taxon>Hypocreomycetidae</taxon>
        <taxon>Microascales</taxon>
        <taxon>Microascaceae</taxon>
        <taxon>Lomentospora</taxon>
    </lineage>
</organism>
<comment type="caution">
    <text evidence="10">The sequence shown here is derived from an EMBL/GenBank/DDBJ whole genome shotgun (WGS) entry which is preliminary data.</text>
</comment>
<dbReference type="EMBL" id="NLAX01000701">
    <property type="protein sequence ID" value="PKS07524.1"/>
    <property type="molecule type" value="Genomic_DNA"/>
</dbReference>
<feature type="compositionally biased region" description="Basic and acidic residues" evidence="8">
    <location>
        <begin position="262"/>
        <end position="274"/>
    </location>
</feature>
<dbReference type="PANTHER" id="PTHR47043">
    <property type="entry name" value="UDP-N-ACETYLGLUCOSAMINE TRANSFERASE SUBUNIT ALG13"/>
    <property type="match status" value="1"/>
</dbReference>
<dbReference type="EC" id="2.4.1.141" evidence="2 7"/>
<feature type="domain" description="Glycosyl transferase family 28 C-terminal" evidence="9">
    <location>
        <begin position="54"/>
        <end position="184"/>
    </location>
</feature>
<feature type="region of interest" description="Disordered" evidence="8">
    <location>
        <begin position="1"/>
        <end position="46"/>
    </location>
</feature>
<proteinExistence type="inferred from homology"/>
<keyword evidence="7" id="KW-0328">Glycosyltransferase</keyword>
<dbReference type="FunCoup" id="A0A2N3N534">
    <property type="interactions" value="322"/>
</dbReference>
<comment type="function">
    <text evidence="4 7">Involved in protein N-glycosylation. Essential for the second step of the dolichol-linked oligosaccharide pathway.</text>
</comment>
<feature type="compositionally biased region" description="Polar residues" evidence="8">
    <location>
        <begin position="21"/>
        <end position="33"/>
    </location>
</feature>
<dbReference type="PANTHER" id="PTHR47043:SF1">
    <property type="entry name" value="UDP-N-ACETYLGLUCOSAMINE TRANSFERASE SUBUNIT ALG13"/>
    <property type="match status" value="1"/>
</dbReference>
<dbReference type="GO" id="GO:0043541">
    <property type="term" value="C:UDP-N-acetylglucosamine transferase complex"/>
    <property type="evidence" value="ECO:0007669"/>
    <property type="project" value="TreeGrafter"/>
</dbReference>
<dbReference type="SUPFAM" id="SSF53756">
    <property type="entry name" value="UDP-Glycosyltransferase/glycogen phosphorylase"/>
    <property type="match status" value="1"/>
</dbReference>
<dbReference type="AlphaFoldDB" id="A0A2N3N534"/>
<comment type="subcellular location">
    <subcellularLocation>
        <location evidence="7">Endoplasmic reticulum</location>
    </subcellularLocation>
</comment>
<dbReference type="Proteomes" id="UP000233524">
    <property type="component" value="Unassembled WGS sequence"/>
</dbReference>
<dbReference type="InParanoid" id="A0A2N3N534"/>
<keyword evidence="7" id="KW-0256">Endoplasmic reticulum</keyword>
<evidence type="ECO:0000256" key="6">
    <source>
        <dbReference type="ARBA" id="ARBA00048184"/>
    </source>
</evidence>
<comment type="subunit">
    <text evidence="1 7">Heterodimer with ALG14 to form a functional enzyme.</text>
</comment>
<evidence type="ECO:0000256" key="2">
    <source>
        <dbReference type="ARBA" id="ARBA00012614"/>
    </source>
</evidence>
<name>A0A2N3N534_9PEZI</name>
<dbReference type="InterPro" id="IPR052474">
    <property type="entry name" value="UDP-GlcNAc_transferase"/>
</dbReference>
<evidence type="ECO:0000256" key="8">
    <source>
        <dbReference type="SAM" id="MobiDB-lite"/>
    </source>
</evidence>
<evidence type="ECO:0000313" key="11">
    <source>
        <dbReference type="Proteomes" id="UP000233524"/>
    </source>
</evidence>
<dbReference type="GO" id="GO:0006488">
    <property type="term" value="P:dolichol-linked oligosaccharide biosynthetic process"/>
    <property type="evidence" value="ECO:0007669"/>
    <property type="project" value="TreeGrafter"/>
</dbReference>
<dbReference type="VEuPathDB" id="FungiDB:jhhlp_006128"/>
<dbReference type="Pfam" id="PF04101">
    <property type="entry name" value="Glyco_tran_28_C"/>
    <property type="match status" value="1"/>
</dbReference>
<dbReference type="OrthoDB" id="20273at2759"/>
<keyword evidence="7" id="KW-0808">Transferase</keyword>
<comment type="catalytic activity">
    <reaction evidence="6">
        <text>an N-acetyl-alpha-D-glucosaminyl-diphospho-di-trans,poly-cis-dolichol + UDP-N-acetyl-alpha-D-glucosamine = an N,N'-diacetylchitobiosyl-diphospho-di-trans,poly-cis-dolichol + UDP + H(+)</text>
        <dbReference type="Rhea" id="RHEA:23380"/>
        <dbReference type="Rhea" id="RHEA-COMP:19507"/>
        <dbReference type="Rhea" id="RHEA-COMP:19510"/>
        <dbReference type="ChEBI" id="CHEBI:15378"/>
        <dbReference type="ChEBI" id="CHEBI:57269"/>
        <dbReference type="ChEBI" id="CHEBI:57705"/>
        <dbReference type="ChEBI" id="CHEBI:58223"/>
        <dbReference type="ChEBI" id="CHEBI:58427"/>
        <dbReference type="EC" id="2.4.1.141"/>
    </reaction>
</comment>
<feature type="region of interest" description="Disordered" evidence="8">
    <location>
        <begin position="243"/>
        <end position="274"/>
    </location>
</feature>
<evidence type="ECO:0000313" key="10">
    <source>
        <dbReference type="EMBL" id="PKS07524.1"/>
    </source>
</evidence>
<sequence>MNTDGQSQETANKICEPPIASISSDDNEVSLSSARPPAKPVQGGLPTSEKERYCLVSVGATTTFRSLVEKVFEPAFISALVKARYNRMIVQCGPDAPEFRKVALQQVDPALRVEVVDYVDDLSQLMRKCRAAGGNMARETGMLISHAGTGTVLDAMMINIPIVIVPNPTLQDNHQVELADELHSASYAVHGDLRDLPAVIPAADALQASFQRRFPPNPVSVDADRQDGADFWDYVDIISPSFDDGGVAASSSTKRPMASLNESERDTYERLAEG</sequence>
<dbReference type="Gene3D" id="3.40.50.2000">
    <property type="entry name" value="Glycogen Phosphorylase B"/>
    <property type="match status" value="1"/>
</dbReference>
<dbReference type="InterPro" id="IPR007235">
    <property type="entry name" value="Glyco_trans_28_C"/>
</dbReference>
<evidence type="ECO:0000256" key="5">
    <source>
        <dbReference type="ARBA" id="ARBA00032061"/>
    </source>
</evidence>
<dbReference type="GO" id="GO:0004577">
    <property type="term" value="F:N-acetylglucosaminyldiphosphodolichol N-acetylglucosaminyltransferase activity"/>
    <property type="evidence" value="ECO:0007669"/>
    <property type="project" value="UniProtKB-EC"/>
</dbReference>
<evidence type="ECO:0000259" key="9">
    <source>
        <dbReference type="Pfam" id="PF04101"/>
    </source>
</evidence>
<protein>
    <recommendedName>
        <fullName evidence="3 7">UDP-N-acetylglucosamine transferase subunit ALG13</fullName>
        <ecNumber evidence="2 7">2.4.1.141</ecNumber>
    </recommendedName>
    <alternativeName>
        <fullName evidence="5 7">Asparagine-linked glycosylation protein 13</fullName>
    </alternativeName>
</protein>
<evidence type="ECO:0000256" key="4">
    <source>
        <dbReference type="ARBA" id="ARBA00024804"/>
    </source>
</evidence>
<reference evidence="10 11" key="1">
    <citation type="journal article" date="2017" name="G3 (Bethesda)">
        <title>First Draft Genome Sequence of the Pathogenic Fungus Lomentospora prolificans (Formerly Scedosporium prolificans).</title>
        <authorList>
            <person name="Luo R."/>
            <person name="Zimin A."/>
            <person name="Workman R."/>
            <person name="Fan Y."/>
            <person name="Pertea G."/>
            <person name="Grossman N."/>
            <person name="Wear M.P."/>
            <person name="Jia B."/>
            <person name="Miller H."/>
            <person name="Casadevall A."/>
            <person name="Timp W."/>
            <person name="Zhang S.X."/>
            <person name="Salzberg S.L."/>
        </authorList>
    </citation>
    <scope>NUCLEOTIDE SEQUENCE [LARGE SCALE GENOMIC DNA]</scope>
    <source>
        <strain evidence="10 11">JHH-5317</strain>
    </source>
</reference>
<accession>A0A2N3N534</accession>
<keyword evidence="11" id="KW-1185">Reference proteome</keyword>
<gene>
    <name evidence="7" type="primary">ALG13</name>
    <name evidence="10" type="ORF">jhhlp_006128</name>
</gene>
<comment type="similarity">
    <text evidence="7">Belongs to the glycosyltransferase 28 family.</text>
</comment>